<feature type="region of interest" description="Disordered" evidence="6">
    <location>
        <begin position="1932"/>
        <end position="1982"/>
    </location>
</feature>
<dbReference type="STRING" id="7868.ENSCMIP00000016005"/>
<evidence type="ECO:0000313" key="9">
    <source>
        <dbReference type="Ensembl" id="ENSCMIP00000016005.1"/>
    </source>
</evidence>
<dbReference type="PANTHER" id="PTHR18902:SF24">
    <property type="entry name" value="NUCLEAR MITOTIC APPARATUS PROTEIN 1"/>
    <property type="match status" value="1"/>
</dbReference>
<reference evidence="10" key="3">
    <citation type="journal article" date="2014" name="Nature">
        <title>Elephant shark genome provides unique insights into gnathostome evolution.</title>
        <authorList>
            <consortium name="International Elephant Shark Genome Sequencing Consortium"/>
            <person name="Venkatesh B."/>
            <person name="Lee A.P."/>
            <person name="Ravi V."/>
            <person name="Maurya A.K."/>
            <person name="Lian M.M."/>
            <person name="Swann J.B."/>
            <person name="Ohta Y."/>
            <person name="Flajnik M.F."/>
            <person name="Sutoh Y."/>
            <person name="Kasahara M."/>
            <person name="Hoon S."/>
            <person name="Gangu V."/>
            <person name="Roy S.W."/>
            <person name="Irimia M."/>
            <person name="Korzh V."/>
            <person name="Kondrychyn I."/>
            <person name="Lim Z.W."/>
            <person name="Tay B.H."/>
            <person name="Tohari S."/>
            <person name="Kong K.W."/>
            <person name="Ho S."/>
            <person name="Lorente-Galdos B."/>
            <person name="Quilez J."/>
            <person name="Marques-Bonet T."/>
            <person name="Raney B.J."/>
            <person name="Ingham P.W."/>
            <person name="Tay A."/>
            <person name="Hillier L.W."/>
            <person name="Minx P."/>
            <person name="Boehm T."/>
            <person name="Wilson R.K."/>
            <person name="Brenner S."/>
            <person name="Warren W.C."/>
        </authorList>
    </citation>
    <scope>NUCLEOTIDE SEQUENCE [LARGE SCALE GENOMIC DNA]</scope>
</reference>
<dbReference type="GeneTree" id="ENSGT00950000183078"/>
<reference evidence="10" key="1">
    <citation type="journal article" date="2006" name="Science">
        <title>Ancient noncoding elements conserved in the human genome.</title>
        <authorList>
            <person name="Venkatesh B."/>
            <person name="Kirkness E.F."/>
            <person name="Loh Y.H."/>
            <person name="Halpern A.L."/>
            <person name="Lee A.P."/>
            <person name="Johnson J."/>
            <person name="Dandona N."/>
            <person name="Viswanathan L.D."/>
            <person name="Tay A."/>
            <person name="Venter J.C."/>
            <person name="Strausberg R.L."/>
            <person name="Brenner S."/>
        </authorList>
    </citation>
    <scope>NUCLEOTIDE SEQUENCE [LARGE SCALE GENOMIC DNA]</scope>
</reference>
<evidence type="ECO:0000256" key="5">
    <source>
        <dbReference type="SAM" id="Coils"/>
    </source>
</evidence>
<reference evidence="9" key="4">
    <citation type="submission" date="2025-08" db="UniProtKB">
        <authorList>
            <consortium name="Ensembl"/>
        </authorList>
    </citation>
    <scope>IDENTIFICATION</scope>
</reference>
<name>A0A4W3HL17_CALMI</name>
<dbReference type="GO" id="GO:0005876">
    <property type="term" value="C:spindle microtubule"/>
    <property type="evidence" value="ECO:0007669"/>
    <property type="project" value="TreeGrafter"/>
</dbReference>
<evidence type="ECO:0000256" key="2">
    <source>
        <dbReference type="ARBA" id="ARBA00022490"/>
    </source>
</evidence>
<evidence type="ECO:0000256" key="7">
    <source>
        <dbReference type="SAM" id="SignalP"/>
    </source>
</evidence>
<feature type="coiled-coil region" evidence="5">
    <location>
        <begin position="522"/>
        <end position="567"/>
    </location>
</feature>
<dbReference type="GO" id="GO:0000922">
    <property type="term" value="C:spindle pole"/>
    <property type="evidence" value="ECO:0007669"/>
    <property type="project" value="TreeGrafter"/>
</dbReference>
<keyword evidence="10" id="KW-1185">Reference proteome</keyword>
<dbReference type="InterPro" id="IPR048726">
    <property type="entry name" value="NuMA_LGNBD"/>
</dbReference>
<dbReference type="Gene3D" id="1.10.287.1490">
    <property type="match status" value="1"/>
</dbReference>
<evidence type="ECO:0000256" key="1">
    <source>
        <dbReference type="ARBA" id="ARBA00004496"/>
    </source>
</evidence>
<evidence type="ECO:0000313" key="10">
    <source>
        <dbReference type="Proteomes" id="UP000314986"/>
    </source>
</evidence>
<feature type="compositionally biased region" description="Basic and acidic residues" evidence="6">
    <location>
        <begin position="672"/>
        <end position="691"/>
    </location>
</feature>
<feature type="compositionally biased region" description="Polar residues" evidence="6">
    <location>
        <begin position="1767"/>
        <end position="1779"/>
    </location>
</feature>
<feature type="region of interest" description="Disordered" evidence="6">
    <location>
        <begin position="1743"/>
        <end position="1794"/>
    </location>
</feature>
<sequence>MQGLLFGFLFFSHQVNSLNLSDKIENLAQLRDCVVFIKMVCWISGKESDSYQIEDQTIEDRLRFVCNFLAQHFKYNSSVGDLVSCQEFLYGEDVELEVAKVTVLLLHYYTLAKHLPSEFETLDTQTQGELVAILRYVLDNEDGIHLDNNLSTFLRSRATSPVAQLFSASSDEAASPIVTWRGGALKTQFASTSSVYSYVPSGSPTSPMRDFIRTPQVQMRRLKTQLMDIRTLRDELEIELTETRKQVTEKDTQISILQQRIDRLVKLTESQANQKEPGELVSLRESNESLLTRLRDIQKQCQDLKTEKTQMERKIDKLEEENGDLSYKVRDLGSHLRQSQKALNELADEHETAVPLWEGKQKELERELTGVLIEKKCLEEKLQILEGKLSILEDQLKAAGETHSGSKGEVMGDVLQLEALKQEVWQLKGKVSELEQERVQHGEEQQRLSERMAGLQQANGDMALEKALLEEANRARDEQLDLLNAEMGSLKLALTQKELELETRNQQAGEWAERERSALNTALDLSSKLACLEEALRSKEEAVAGFRQEVEAERASQVQQLAAMQEVSQRVLSEKESVVLQYTALNISKEIDVAALAQQVERLEGDQAVNLEVITDLQQERNELTGRIQQLDTKVLNAESKLQDLQATFEIQSQAQLEEIQSLTLKVREAESQVEAGKGEAAESRRERDQLKSQLRAGQDALTDLRGTLEKEKQQVTELESRIGELAQERERARAELSEEVERRAEAERYFQQSASQQAEAMARLQSELTSALALVKQKQGEEERLRGEATSWQGRCEAAREEGARSLSHMEAAVLQLKGEVERAQAELGGERERSRGLELRIAQLSSEGEENVARVQRELSAALSQVKARKGAEEQAFGEAAALRERLEQAQREAAEHLAQVREEVRRAGEEGDSARRELCEERAQAERAKAVEAERLARISALEQDIASVSQALKEKETQGERWCGEAGALRAELQELRAAQAEAQEQARGALEEKVRAQAELQEERLGRVSLVQAAEEQQHKLSAVQGQLARALTNIQDRETEEKRLLAEAEMLLKETKLQQERLSGLQGEVVAIGELRAKLLAQEQETQRCQDLANTREQQVHHLLTKVKAGEDEVERCRHEATMAESQLAISRQLCQEKLEESQELGAQVTKLTLSCEQKQGVIARLESEQANQGVRSQEERAVLEAEVARALSGQKERELLVEALKETMAAQEQTIERQRSLIHTLELEVSSLQLKHAEVERANKSLREHVTVEQEEGRKLQEMIETLKVKVASVSADALKKAELLDYTVCEVASLKQEIAGQKVGLENLERELASERECKEEVVNEARAEHDRLLALEGDLGTSREELAQAQADLVCQSRKAADFHTQLTTLLPLQAKCHEQDTAIQQLQAQSLSQQERVSELQNSNSQLMNELHVQASRSQKALEEQRVEVQAAHTLQTADYEEQLATSRASEQKLRDSLQDMTGKYKHARAEVDYQRQFQEEQQKLAQTLESETEKRAEQQQQRVVELTERLRKAEEATQHYKAQLEKAKTHYDSKKQLIQELSEELVGARQEVAGLRSETERLNRELQLSLTQSKEATEQNKALCTRVLSLESQVDYADRQVRERGAPCLTAGPIQHRETVQESWPKAKEQEGNFSKDSIELSDLEETTMKWENEENRKDSTVVKTPRAGRGRRPTSRESLETLYFTPLPHSTRSKLDTSVCSFNDLSLDSAKRTRSGRRRTTQVINILMTKKQTTVEHDEPSSSNSSFCSMKSARSHPSLSSKAQSQAARRGRPMSVTSLSSIDSSPCQAALDLLSSEDVGAARLLSLPGYRPSTHGSTRSSTFGSVVSNANTLYPGSCQDEPEHLDDWNRIAELQRRNGACPPHLKTSYPLESNTADRSCLTEDELRLGDPNETLRRATLVPQQIKDMNPHRQLAMAFTADSHPSWKGVTTRQQKRLSEESHHGRDTPQSKKQASCFPRPMTPKEKEKSGFLLFDVKSRRPSPSKVKNQAERRKSLAFSVLNTPRKLRNSLLRSTCKRTTPKAVSKSPKKSPRALANPKKVGVCVWGDGFLISGPSGQARPLSPLFMRTCDLHSYCLVRFTFVASGSRS</sequence>
<evidence type="ECO:0000259" key="8">
    <source>
        <dbReference type="Pfam" id="PF21670"/>
    </source>
</evidence>
<reference evidence="10" key="2">
    <citation type="journal article" date="2007" name="PLoS Biol.">
        <title>Survey sequencing and comparative analysis of the elephant shark (Callorhinchus milii) genome.</title>
        <authorList>
            <person name="Venkatesh B."/>
            <person name="Kirkness E.F."/>
            <person name="Loh Y.H."/>
            <person name="Halpern A.L."/>
            <person name="Lee A.P."/>
            <person name="Johnson J."/>
            <person name="Dandona N."/>
            <person name="Viswanathan L.D."/>
            <person name="Tay A."/>
            <person name="Venter J.C."/>
            <person name="Strausberg R.L."/>
            <person name="Brenner S."/>
        </authorList>
    </citation>
    <scope>NUCLEOTIDE SEQUENCE [LARGE SCALE GENOMIC DNA]</scope>
</reference>
<feature type="coiled-coil region" evidence="5">
    <location>
        <begin position="280"/>
        <end position="328"/>
    </location>
</feature>
<feature type="compositionally biased region" description="Basic and acidic residues" evidence="6">
    <location>
        <begin position="1948"/>
        <end position="1961"/>
    </location>
</feature>
<dbReference type="CDD" id="cd22298">
    <property type="entry name" value="NuMA_LGNBD"/>
    <property type="match status" value="1"/>
</dbReference>
<dbReference type="InterPro" id="IPR051841">
    <property type="entry name" value="MT-Golgi_org_protein"/>
</dbReference>
<keyword evidence="4 5" id="KW-0175">Coiled coil</keyword>
<organism evidence="9 10">
    <name type="scientific">Callorhinchus milii</name>
    <name type="common">Ghost shark</name>
    <dbReference type="NCBI Taxonomy" id="7868"/>
    <lineage>
        <taxon>Eukaryota</taxon>
        <taxon>Metazoa</taxon>
        <taxon>Chordata</taxon>
        <taxon>Craniata</taxon>
        <taxon>Vertebrata</taxon>
        <taxon>Chondrichthyes</taxon>
        <taxon>Holocephali</taxon>
        <taxon>Chimaeriformes</taxon>
        <taxon>Callorhinchidae</taxon>
        <taxon>Callorhinchus</taxon>
    </lineage>
</organism>
<keyword evidence="2" id="KW-0963">Cytoplasm</keyword>
<dbReference type="Proteomes" id="UP000314986">
    <property type="component" value="Unassembled WGS sequence"/>
</dbReference>
<feature type="coiled-coil region" evidence="5">
    <location>
        <begin position="875"/>
        <end position="1008"/>
    </location>
</feature>
<dbReference type="InterPro" id="IPR048724">
    <property type="entry name" value="NuMA_N_HOOK"/>
</dbReference>
<keyword evidence="7" id="KW-0732">Signal</keyword>
<gene>
    <name evidence="9" type="primary">numa1</name>
</gene>
<feature type="coiled-coil region" evidence="5">
    <location>
        <begin position="361"/>
        <end position="475"/>
    </location>
</feature>
<dbReference type="OMA" id="EAFRQCQ"/>
<feature type="coiled-coil region" evidence="5">
    <location>
        <begin position="1208"/>
        <end position="1256"/>
    </location>
</feature>
<evidence type="ECO:0000256" key="4">
    <source>
        <dbReference type="ARBA" id="ARBA00023054"/>
    </source>
</evidence>
<feature type="signal peptide" evidence="7">
    <location>
        <begin position="1"/>
        <end position="17"/>
    </location>
</feature>
<dbReference type="CDD" id="cd22224">
    <property type="entry name" value="HkD_NuMA"/>
    <property type="match status" value="1"/>
</dbReference>
<keyword evidence="3" id="KW-0597">Phosphoprotein</keyword>
<dbReference type="GO" id="GO:0005737">
    <property type="term" value="C:cytoplasm"/>
    <property type="evidence" value="ECO:0007669"/>
    <property type="project" value="UniProtKB-SubCell"/>
</dbReference>
<dbReference type="Pfam" id="PF21670">
    <property type="entry name" value="HOOK_N_NuMA"/>
    <property type="match status" value="1"/>
</dbReference>
<feature type="domain" description="Nuclear mitotic apparatus protein 1 N-terminal hook" evidence="8">
    <location>
        <begin position="10"/>
        <end position="156"/>
    </location>
</feature>
<dbReference type="Ensembl" id="ENSCMIT00000016333.1">
    <property type="protein sequence ID" value="ENSCMIP00000016005.1"/>
    <property type="gene ID" value="ENSCMIG00000007768.1"/>
</dbReference>
<feature type="compositionally biased region" description="Low complexity" evidence="6">
    <location>
        <begin position="1753"/>
        <end position="1764"/>
    </location>
</feature>
<evidence type="ECO:0000256" key="3">
    <source>
        <dbReference type="ARBA" id="ARBA00022553"/>
    </source>
</evidence>
<proteinExistence type="predicted"/>
<accession>A0A4W3HL17</accession>
<feature type="coiled-coil region" evidence="5">
    <location>
        <begin position="1299"/>
        <end position="1337"/>
    </location>
</feature>
<feature type="chain" id="PRO_5021315928" evidence="7">
    <location>
        <begin position="18"/>
        <end position="2101"/>
    </location>
</feature>
<evidence type="ECO:0000256" key="6">
    <source>
        <dbReference type="SAM" id="MobiDB-lite"/>
    </source>
</evidence>
<feature type="coiled-coil region" evidence="5">
    <location>
        <begin position="219"/>
        <end position="253"/>
    </location>
</feature>
<feature type="region of interest" description="Disordered" evidence="6">
    <location>
        <begin position="1664"/>
        <end position="1688"/>
    </location>
</feature>
<dbReference type="GO" id="GO:0005813">
    <property type="term" value="C:centrosome"/>
    <property type="evidence" value="ECO:0007669"/>
    <property type="project" value="TreeGrafter"/>
</dbReference>
<feature type="coiled-coil region" evidence="5">
    <location>
        <begin position="1485"/>
        <end position="1576"/>
    </location>
</feature>
<dbReference type="GO" id="GO:0008017">
    <property type="term" value="F:microtubule binding"/>
    <property type="evidence" value="ECO:0007669"/>
    <property type="project" value="TreeGrafter"/>
</dbReference>
<reference evidence="9" key="5">
    <citation type="submission" date="2025-09" db="UniProtKB">
        <authorList>
            <consortium name="Ensembl"/>
        </authorList>
    </citation>
    <scope>IDENTIFICATION</scope>
</reference>
<dbReference type="PANTHER" id="PTHR18902">
    <property type="entry name" value="NUCLEAR MITOTIC APPARATUS PROTEIN 1-RELATED"/>
    <property type="match status" value="1"/>
</dbReference>
<feature type="region of interest" description="Disordered" evidence="6">
    <location>
        <begin position="672"/>
        <end position="694"/>
    </location>
</feature>
<protein>
    <submittedName>
        <fullName evidence="9">Nuclear mitotic apparatus protein 1</fullName>
    </submittedName>
</protein>
<dbReference type="InParanoid" id="A0A4W3HL17"/>
<dbReference type="GO" id="GO:0000132">
    <property type="term" value="P:establishment of mitotic spindle orientation"/>
    <property type="evidence" value="ECO:0007669"/>
    <property type="project" value="TreeGrafter"/>
</dbReference>
<feature type="coiled-coil region" evidence="5">
    <location>
        <begin position="808"/>
        <end position="835"/>
    </location>
</feature>
<comment type="subcellular location">
    <subcellularLocation>
        <location evidence="1">Cytoplasm</location>
    </subcellularLocation>
</comment>